<accession>A0A8J2RDZ0</accession>
<dbReference type="PANTHER" id="PTHR39074:SF1">
    <property type="entry name" value="AGAP007547-PA"/>
    <property type="match status" value="1"/>
</dbReference>
<dbReference type="Proteomes" id="UP000789390">
    <property type="component" value="Unassembled WGS sequence"/>
</dbReference>
<keyword evidence="1" id="KW-1133">Transmembrane helix</keyword>
<evidence type="ECO:0000256" key="1">
    <source>
        <dbReference type="SAM" id="Phobius"/>
    </source>
</evidence>
<keyword evidence="1" id="KW-0472">Membrane</keyword>
<feature type="transmembrane region" description="Helical" evidence="1">
    <location>
        <begin position="95"/>
        <end position="114"/>
    </location>
</feature>
<comment type="caution">
    <text evidence="2">The sequence shown here is derived from an EMBL/GenBank/DDBJ whole genome shotgun (WGS) entry which is preliminary data.</text>
</comment>
<name>A0A8J2RDZ0_9CRUS</name>
<feature type="transmembrane region" description="Helical" evidence="1">
    <location>
        <begin position="126"/>
        <end position="144"/>
    </location>
</feature>
<dbReference type="EMBL" id="CAKKLH010000030">
    <property type="protein sequence ID" value="CAH0100049.1"/>
    <property type="molecule type" value="Genomic_DNA"/>
</dbReference>
<keyword evidence="1" id="KW-0812">Transmembrane</keyword>
<keyword evidence="3" id="KW-1185">Reference proteome</keyword>
<gene>
    <name evidence="2" type="ORF">DGAL_LOCUS2223</name>
</gene>
<evidence type="ECO:0000313" key="2">
    <source>
        <dbReference type="EMBL" id="CAH0100049.1"/>
    </source>
</evidence>
<protein>
    <submittedName>
        <fullName evidence="2">Uncharacterized protein</fullName>
    </submittedName>
</protein>
<feature type="transmembrane region" description="Helical" evidence="1">
    <location>
        <begin position="23"/>
        <end position="45"/>
    </location>
</feature>
<proteinExistence type="predicted"/>
<evidence type="ECO:0000313" key="3">
    <source>
        <dbReference type="Proteomes" id="UP000789390"/>
    </source>
</evidence>
<sequence>MLRNFVSHQSRAILTWAPYRKPAFWIVFLAILLPFIIPVIHMNIFAQLWQRYNRKIDRKTCSCSCWDTVFKGNYEAGISGYKHMYFNATTQSAKIWLLTVLYVIACYESLKYLLQLWARKELRYTMFILFASVVYSHYYSFWGYVNYYNDDFYSQFYHQMFFSFTEICSTYYVLRLADRNVELSSGKLLLIMDIAVLHVLTAGWDQFVTNVIKQEGELHQVLRDIFFMLPDLLHICIAIYQLFKLSQIKKRPVTHLISNEQFFGSVFFVSALWVVCLTL</sequence>
<organism evidence="2 3">
    <name type="scientific">Daphnia galeata</name>
    <dbReference type="NCBI Taxonomy" id="27404"/>
    <lineage>
        <taxon>Eukaryota</taxon>
        <taxon>Metazoa</taxon>
        <taxon>Ecdysozoa</taxon>
        <taxon>Arthropoda</taxon>
        <taxon>Crustacea</taxon>
        <taxon>Branchiopoda</taxon>
        <taxon>Diplostraca</taxon>
        <taxon>Cladocera</taxon>
        <taxon>Anomopoda</taxon>
        <taxon>Daphniidae</taxon>
        <taxon>Daphnia</taxon>
    </lineage>
</organism>
<dbReference type="AlphaFoldDB" id="A0A8J2RDZ0"/>
<reference evidence="2" key="1">
    <citation type="submission" date="2021-11" db="EMBL/GenBank/DDBJ databases">
        <authorList>
            <person name="Schell T."/>
        </authorList>
    </citation>
    <scope>NUCLEOTIDE SEQUENCE</scope>
    <source>
        <strain evidence="2">M5</strain>
    </source>
</reference>
<dbReference type="PANTHER" id="PTHR39074">
    <property type="entry name" value="AGAP007547-PA"/>
    <property type="match status" value="1"/>
</dbReference>
<dbReference type="OrthoDB" id="73004at2759"/>